<sequence length="166" mass="18853">MQKREHREDSGNRQVEVLLDGPFYDMEDKLLTISSISVREMEMPPDSYVNVVFTTDKGISELNKEFFGVEGATDCIAFPYDKDDFVDDSGRYLLGEVYISVETADEQAKALGHSLIEELATLLIHSLLHLLGYDDQTEEERERMEMKTDEILSTVLSSYEGEKGVV</sequence>
<comment type="similarity">
    <text evidence="1 7">Belongs to the endoribonuclease YbeY family.</text>
</comment>
<keyword evidence="6 7" id="KW-0862">Zinc</keyword>
<dbReference type="PROSITE" id="PS01306">
    <property type="entry name" value="UPF0054"/>
    <property type="match status" value="1"/>
</dbReference>
<dbReference type="InterPro" id="IPR023091">
    <property type="entry name" value="MetalPrtase_cat_dom_sf_prd"/>
</dbReference>
<dbReference type="GO" id="GO:0004222">
    <property type="term" value="F:metalloendopeptidase activity"/>
    <property type="evidence" value="ECO:0007669"/>
    <property type="project" value="InterPro"/>
</dbReference>
<dbReference type="NCBIfam" id="TIGR00043">
    <property type="entry name" value="rRNA maturation RNase YbeY"/>
    <property type="match status" value="1"/>
</dbReference>
<keyword evidence="7" id="KW-0690">Ribosome biogenesis</keyword>
<evidence type="ECO:0000313" key="8">
    <source>
        <dbReference type="EMBL" id="OQX90553.1"/>
    </source>
</evidence>
<name>A0A1W9S172_9BACT</name>
<dbReference type="AlphaFoldDB" id="A0A1W9S172"/>
<evidence type="ECO:0000256" key="7">
    <source>
        <dbReference type="HAMAP-Rule" id="MF_00009"/>
    </source>
</evidence>
<reference evidence="9" key="1">
    <citation type="submission" date="2017-03" db="EMBL/GenBank/DDBJ databases">
        <title>Novel pathways for hydrocarbon cycling and metabolic interdependencies in hydrothermal sediment communities.</title>
        <authorList>
            <person name="Dombrowski N."/>
            <person name="Seitz K."/>
            <person name="Teske A."/>
            <person name="Baker B."/>
        </authorList>
    </citation>
    <scope>NUCLEOTIDE SEQUENCE [LARGE SCALE GENOMIC DNA]</scope>
</reference>
<feature type="binding site" evidence="7">
    <location>
        <position position="129"/>
    </location>
    <ligand>
        <name>Zn(2+)</name>
        <dbReference type="ChEBI" id="CHEBI:29105"/>
        <note>catalytic</note>
    </ligand>
</feature>
<gene>
    <name evidence="7" type="primary">ybeY</name>
    <name evidence="8" type="ORF">B6D57_02645</name>
</gene>
<evidence type="ECO:0000313" key="9">
    <source>
        <dbReference type="Proteomes" id="UP000192611"/>
    </source>
</evidence>
<evidence type="ECO:0000256" key="4">
    <source>
        <dbReference type="ARBA" id="ARBA00022759"/>
    </source>
</evidence>
<dbReference type="SUPFAM" id="SSF55486">
    <property type="entry name" value="Metalloproteases ('zincins'), catalytic domain"/>
    <property type="match status" value="1"/>
</dbReference>
<keyword evidence="2 7" id="KW-0540">Nuclease</keyword>
<dbReference type="PANTHER" id="PTHR46986:SF1">
    <property type="entry name" value="ENDORIBONUCLEASE YBEY, CHLOROPLASTIC"/>
    <property type="match status" value="1"/>
</dbReference>
<dbReference type="InterPro" id="IPR002036">
    <property type="entry name" value="YbeY"/>
</dbReference>
<protein>
    <recommendedName>
        <fullName evidence="7">Endoribonuclease YbeY</fullName>
        <ecNumber evidence="7">3.1.-.-</ecNumber>
    </recommendedName>
</protein>
<keyword evidence="3 7" id="KW-0479">Metal-binding</keyword>
<evidence type="ECO:0000256" key="5">
    <source>
        <dbReference type="ARBA" id="ARBA00022801"/>
    </source>
</evidence>
<feature type="binding site" evidence="7">
    <location>
        <position position="125"/>
    </location>
    <ligand>
        <name>Zn(2+)</name>
        <dbReference type="ChEBI" id="CHEBI:29105"/>
        <note>catalytic</note>
    </ligand>
</feature>
<keyword evidence="5 7" id="KW-0378">Hydrolase</keyword>
<accession>A0A1W9S172</accession>
<dbReference type="Gene3D" id="3.40.390.30">
    <property type="entry name" value="Metalloproteases ('zincins'), catalytic domain"/>
    <property type="match status" value="1"/>
</dbReference>
<dbReference type="Proteomes" id="UP000192611">
    <property type="component" value="Unassembled WGS sequence"/>
</dbReference>
<comment type="caution">
    <text evidence="8">The sequence shown here is derived from an EMBL/GenBank/DDBJ whole genome shotgun (WGS) entry which is preliminary data.</text>
</comment>
<dbReference type="PANTHER" id="PTHR46986">
    <property type="entry name" value="ENDORIBONUCLEASE YBEY, CHLOROPLASTIC"/>
    <property type="match status" value="1"/>
</dbReference>
<dbReference type="EC" id="3.1.-.-" evidence="7"/>
<evidence type="ECO:0000256" key="1">
    <source>
        <dbReference type="ARBA" id="ARBA00010875"/>
    </source>
</evidence>
<evidence type="ECO:0000256" key="2">
    <source>
        <dbReference type="ARBA" id="ARBA00022722"/>
    </source>
</evidence>
<comment type="subcellular location">
    <subcellularLocation>
        <location evidence="7">Cytoplasm</location>
    </subcellularLocation>
</comment>
<comment type="cofactor">
    <cofactor evidence="7">
        <name>Zn(2+)</name>
        <dbReference type="ChEBI" id="CHEBI:29105"/>
    </cofactor>
    <text evidence="7">Binds 1 zinc ion.</text>
</comment>
<dbReference type="GO" id="GO:0006364">
    <property type="term" value="P:rRNA processing"/>
    <property type="evidence" value="ECO:0007669"/>
    <property type="project" value="UniProtKB-UniRule"/>
</dbReference>
<organism evidence="8 9">
    <name type="scientific">Candidatus Coatesbacteria bacterium 4484_99</name>
    <dbReference type="NCBI Taxonomy" id="1970774"/>
    <lineage>
        <taxon>Bacteria</taxon>
        <taxon>Candidatus Coatesiibacteriota</taxon>
    </lineage>
</organism>
<feature type="binding site" evidence="7">
    <location>
        <position position="135"/>
    </location>
    <ligand>
        <name>Zn(2+)</name>
        <dbReference type="ChEBI" id="CHEBI:29105"/>
        <note>catalytic</note>
    </ligand>
</feature>
<dbReference type="EMBL" id="NATQ01000043">
    <property type="protein sequence ID" value="OQX90553.1"/>
    <property type="molecule type" value="Genomic_DNA"/>
</dbReference>
<dbReference type="HAMAP" id="MF_00009">
    <property type="entry name" value="Endoribonucl_YbeY"/>
    <property type="match status" value="1"/>
</dbReference>
<dbReference type="GO" id="GO:0008270">
    <property type="term" value="F:zinc ion binding"/>
    <property type="evidence" value="ECO:0007669"/>
    <property type="project" value="UniProtKB-UniRule"/>
</dbReference>
<keyword evidence="7" id="KW-0963">Cytoplasm</keyword>
<keyword evidence="4 7" id="KW-0255">Endonuclease</keyword>
<dbReference type="GO" id="GO:0005737">
    <property type="term" value="C:cytoplasm"/>
    <property type="evidence" value="ECO:0007669"/>
    <property type="project" value="UniProtKB-SubCell"/>
</dbReference>
<keyword evidence="7" id="KW-0698">rRNA processing</keyword>
<dbReference type="GO" id="GO:0004521">
    <property type="term" value="F:RNA endonuclease activity"/>
    <property type="evidence" value="ECO:0007669"/>
    <property type="project" value="UniProtKB-UniRule"/>
</dbReference>
<evidence type="ECO:0000256" key="6">
    <source>
        <dbReference type="ARBA" id="ARBA00022833"/>
    </source>
</evidence>
<dbReference type="Pfam" id="PF02130">
    <property type="entry name" value="YbeY"/>
    <property type="match status" value="1"/>
</dbReference>
<evidence type="ECO:0000256" key="3">
    <source>
        <dbReference type="ARBA" id="ARBA00022723"/>
    </source>
</evidence>
<proteinExistence type="inferred from homology"/>
<comment type="function">
    <text evidence="7">Single strand-specific metallo-endoribonuclease involved in late-stage 70S ribosome quality control and in maturation of the 3' terminus of the 16S rRNA.</text>
</comment>
<dbReference type="InterPro" id="IPR020549">
    <property type="entry name" value="YbeY_CS"/>
</dbReference>